<accession>A0ABQ1WZA1</accession>
<gene>
    <name evidence="2" type="ORF">GCM10011378_28250</name>
</gene>
<organism evidence="2 3">
    <name type="scientific">Hymenobacter glacieicola</name>
    <dbReference type="NCBI Taxonomy" id="1562124"/>
    <lineage>
        <taxon>Bacteria</taxon>
        <taxon>Pseudomonadati</taxon>
        <taxon>Bacteroidota</taxon>
        <taxon>Cytophagia</taxon>
        <taxon>Cytophagales</taxon>
        <taxon>Hymenobacteraceae</taxon>
        <taxon>Hymenobacter</taxon>
    </lineage>
</organism>
<evidence type="ECO:0000313" key="3">
    <source>
        <dbReference type="Proteomes" id="UP000601361"/>
    </source>
</evidence>
<keyword evidence="3" id="KW-1185">Reference proteome</keyword>
<reference evidence="3" key="1">
    <citation type="journal article" date="2019" name="Int. J. Syst. Evol. Microbiol.">
        <title>The Global Catalogue of Microorganisms (GCM) 10K type strain sequencing project: providing services to taxonomists for standard genome sequencing and annotation.</title>
        <authorList>
            <consortium name="The Broad Institute Genomics Platform"/>
            <consortium name="The Broad Institute Genome Sequencing Center for Infectious Disease"/>
            <person name="Wu L."/>
            <person name="Ma J."/>
        </authorList>
    </citation>
    <scope>NUCLEOTIDE SEQUENCE [LARGE SCALE GENOMIC DNA]</scope>
    <source>
        <strain evidence="3">CGMCC 1.12990</strain>
    </source>
</reference>
<sequence>MVVVEDGNAVLAEPHVNLHPVGSALQGAGNAAQAIRGQGIGRVKKARPGVSDNQRNPGRPGADAGGIKGEWARFPSSFRPGTQQPRSHCPHTRN</sequence>
<dbReference type="EMBL" id="BMGS01000007">
    <property type="protein sequence ID" value="GGG50451.1"/>
    <property type="molecule type" value="Genomic_DNA"/>
</dbReference>
<evidence type="ECO:0000313" key="2">
    <source>
        <dbReference type="EMBL" id="GGG50451.1"/>
    </source>
</evidence>
<dbReference type="Proteomes" id="UP000601361">
    <property type="component" value="Unassembled WGS sequence"/>
</dbReference>
<name>A0ABQ1WZA1_9BACT</name>
<comment type="caution">
    <text evidence="2">The sequence shown here is derived from an EMBL/GenBank/DDBJ whole genome shotgun (WGS) entry which is preliminary data.</text>
</comment>
<protein>
    <submittedName>
        <fullName evidence="2">Uncharacterized protein</fullName>
    </submittedName>
</protein>
<evidence type="ECO:0000256" key="1">
    <source>
        <dbReference type="SAM" id="MobiDB-lite"/>
    </source>
</evidence>
<proteinExistence type="predicted"/>
<feature type="region of interest" description="Disordered" evidence="1">
    <location>
        <begin position="37"/>
        <end position="94"/>
    </location>
</feature>